<accession>A0ABQ7XUM6</accession>
<feature type="coiled-coil region" evidence="3">
    <location>
        <begin position="413"/>
        <end position="500"/>
    </location>
</feature>
<keyword evidence="7" id="KW-1185">Reference proteome</keyword>
<dbReference type="InterPro" id="IPR022617">
    <property type="entry name" value="Rad60/SUMO-like_dom"/>
</dbReference>
<dbReference type="InterPro" id="IPR000626">
    <property type="entry name" value="Ubiquitin-like_dom"/>
</dbReference>
<evidence type="ECO:0000256" key="1">
    <source>
        <dbReference type="ARBA" id="ARBA00005485"/>
    </source>
</evidence>
<dbReference type="Proteomes" id="UP000824890">
    <property type="component" value="Unassembled WGS sequence"/>
</dbReference>
<dbReference type="InterPro" id="IPR008545">
    <property type="entry name" value="Web"/>
</dbReference>
<dbReference type="Pfam" id="PF05701">
    <property type="entry name" value="WEMBL"/>
    <property type="match status" value="1"/>
</dbReference>
<feature type="compositionally biased region" description="Polar residues" evidence="4">
    <location>
        <begin position="600"/>
        <end position="624"/>
    </location>
</feature>
<feature type="coiled-coil region" evidence="3">
    <location>
        <begin position="306"/>
        <end position="375"/>
    </location>
</feature>
<name>A0ABQ7XUM6_BRANA</name>
<dbReference type="EMBL" id="JAGKQM010000019">
    <property type="protein sequence ID" value="KAH0859639.1"/>
    <property type="molecule type" value="Genomic_DNA"/>
</dbReference>
<reference evidence="6 7" key="1">
    <citation type="submission" date="2021-05" db="EMBL/GenBank/DDBJ databases">
        <title>Genome Assembly of Synthetic Allotetraploid Brassica napus Reveals Homoeologous Exchanges between Subgenomes.</title>
        <authorList>
            <person name="Davis J.T."/>
        </authorList>
    </citation>
    <scope>NUCLEOTIDE SEQUENCE [LARGE SCALE GENOMIC DNA]</scope>
    <source>
        <strain evidence="7">cv. Da-Ae</strain>
        <tissue evidence="6">Seedling</tissue>
    </source>
</reference>
<comment type="similarity">
    <text evidence="1">Belongs to the WEB family.</text>
</comment>
<evidence type="ECO:0000256" key="3">
    <source>
        <dbReference type="SAM" id="Coils"/>
    </source>
</evidence>
<evidence type="ECO:0000256" key="4">
    <source>
        <dbReference type="SAM" id="MobiDB-lite"/>
    </source>
</evidence>
<organism evidence="6 7">
    <name type="scientific">Brassica napus</name>
    <name type="common">Rape</name>
    <dbReference type="NCBI Taxonomy" id="3708"/>
    <lineage>
        <taxon>Eukaryota</taxon>
        <taxon>Viridiplantae</taxon>
        <taxon>Streptophyta</taxon>
        <taxon>Embryophyta</taxon>
        <taxon>Tracheophyta</taxon>
        <taxon>Spermatophyta</taxon>
        <taxon>Magnoliopsida</taxon>
        <taxon>eudicotyledons</taxon>
        <taxon>Gunneridae</taxon>
        <taxon>Pentapetalae</taxon>
        <taxon>rosids</taxon>
        <taxon>malvids</taxon>
        <taxon>Brassicales</taxon>
        <taxon>Brassicaceae</taxon>
        <taxon>Brassiceae</taxon>
        <taxon>Brassica</taxon>
    </lineage>
</organism>
<dbReference type="InterPro" id="IPR029071">
    <property type="entry name" value="Ubiquitin-like_domsf"/>
</dbReference>
<dbReference type="PANTHER" id="PTHR32054">
    <property type="entry name" value="HEAVY CHAIN, PUTATIVE, EXPRESSED-RELATED-RELATED"/>
    <property type="match status" value="1"/>
</dbReference>
<feature type="coiled-coil region" evidence="3">
    <location>
        <begin position="651"/>
        <end position="688"/>
    </location>
</feature>
<evidence type="ECO:0000259" key="5">
    <source>
        <dbReference type="PROSITE" id="PS50053"/>
    </source>
</evidence>
<proteinExistence type="inferred from homology"/>
<evidence type="ECO:0000313" key="6">
    <source>
        <dbReference type="EMBL" id="KAH0859639.1"/>
    </source>
</evidence>
<gene>
    <name evidence="6" type="ORF">HID58_087900</name>
</gene>
<dbReference type="Pfam" id="PF11976">
    <property type="entry name" value="Rad60-SLD"/>
    <property type="match status" value="1"/>
</dbReference>
<dbReference type="Gene3D" id="3.10.20.90">
    <property type="entry name" value="Phosphatidylinositol 3-kinase Catalytic Subunit, Chain A, domain 1"/>
    <property type="match status" value="1"/>
</dbReference>
<feature type="region of interest" description="Disordered" evidence="4">
    <location>
        <begin position="589"/>
        <end position="630"/>
    </location>
</feature>
<comment type="caution">
    <text evidence="6">The sequence shown here is derived from an EMBL/GenBank/DDBJ whole genome shotgun (WGS) entry which is preliminary data.</text>
</comment>
<sequence length="794" mass="88917">MSASDKKKSSVPSSHVTLKVKSQDDVDVYFRIKRDVELRKMMEAFSHKVGKQMSAFVFLFDGIRIKPNQTPKELDLEEGDEIDALVHQTDVETRDIFLFSDQTCFIFGLGRLLSPRANHSFRLFSLFSWRGFGIPSLGFHLPSQKTRKIRDSSDSSPSVEVGEIDTSSPFQSVKDAVSLFGREAAFSAEKQPLVRKPSPQSAEKVLVKQTELHVAQKELNKLKDQLKNAETIREQALSELEWAKRTVDELTRKLDAVNESRDAANKVTEAAKSLIKEAKPGNVSVSSRDDAEGLDMEHYGMVCKELDTAKQELRKIRQVSNEVSETKNVALTKEEEAKEVTKVYSEKIELLRKEIAAVNESVEQTKLACSQAQKEQSKIFAEKEIQHQSYKAGMEESAKKLLALKSEFDPEFAKKLEAQLTETYNEIDELQKQMETAKASDTESVNGVSLELKEAKGLLEKLVEEEKSLEKSVESLKAELENVKTERSEVEAKEAEIETVAGDLNLKLSQSKSELEECVAEEGKANAALEDMMSTLNQITSETEAARREADAMRNKAEELKKEAETAHLALEETELNLRVALDEAEEAKTTEAKALGQIKSMSEKTNAVRNSTSSESGPQSITLSRDEFKSLSKRAEVSDKLADMKVAAALAQVEAVRASENETLKKLETTQEEIEKLKTATEEALKKAAMADAAKKAVEGELRRWRERDQKKAEEAASRILAEAEARMSVESSPQHLYYKDTKQKPVYKKLEKTRTSVVSKKVLMPNLSGIFSRKKNQAEWGSPSYLPGEKPF</sequence>
<protein>
    <recommendedName>
        <fullName evidence="5">Ubiquitin-like domain-containing protein</fullName>
    </recommendedName>
</protein>
<dbReference type="PROSITE" id="PS50053">
    <property type="entry name" value="UBIQUITIN_2"/>
    <property type="match status" value="1"/>
</dbReference>
<evidence type="ECO:0000313" key="7">
    <source>
        <dbReference type="Proteomes" id="UP000824890"/>
    </source>
</evidence>
<evidence type="ECO:0000256" key="2">
    <source>
        <dbReference type="ARBA" id="ARBA00023054"/>
    </source>
</evidence>
<dbReference type="PANTHER" id="PTHR32054:SF3">
    <property type="entry name" value="HEAVY CHAIN, PUTATIVE, EXPRESSED-RELATED"/>
    <property type="match status" value="1"/>
</dbReference>
<keyword evidence="2 3" id="KW-0175">Coiled coil</keyword>
<feature type="coiled-coil region" evidence="3">
    <location>
        <begin position="205"/>
        <end position="267"/>
    </location>
</feature>
<dbReference type="SMART" id="SM00213">
    <property type="entry name" value="UBQ"/>
    <property type="match status" value="1"/>
</dbReference>
<feature type="region of interest" description="Disordered" evidence="4">
    <location>
        <begin position="145"/>
        <end position="165"/>
    </location>
</feature>
<feature type="domain" description="Ubiquitin-like" evidence="5">
    <location>
        <begin position="14"/>
        <end position="91"/>
    </location>
</feature>
<dbReference type="SUPFAM" id="SSF54236">
    <property type="entry name" value="Ubiquitin-like"/>
    <property type="match status" value="1"/>
</dbReference>